<keyword evidence="4 8" id="KW-1003">Cell membrane</keyword>
<dbReference type="Pfam" id="PF04535">
    <property type="entry name" value="CASP_dom"/>
    <property type="match status" value="1"/>
</dbReference>
<evidence type="ECO:0000256" key="2">
    <source>
        <dbReference type="ARBA" id="ARBA00007651"/>
    </source>
</evidence>
<dbReference type="PANTHER" id="PTHR36488">
    <property type="entry name" value="CASP-LIKE PROTEIN 1U1"/>
    <property type="match status" value="1"/>
</dbReference>
<sequence length="170" mass="18286">MKPHKISHVAQVLLRIFAVVASAISAWLMITAKQDIVVLGIPISAKYSYSPAFKFTAIVNVVGSALALLSLCVNCIAMRQGNPTNYVFLFMHDLVMMSLLLGGSAAATAIGYIGKHGDRHAGWLPICDQLSSFCNRVFTAVILSYASAAFFLFLAIISVTASRPSHFSSM</sequence>
<dbReference type="InterPro" id="IPR044173">
    <property type="entry name" value="CASPL"/>
</dbReference>
<feature type="transmembrane region" description="Helical" evidence="8">
    <location>
        <begin position="12"/>
        <end position="32"/>
    </location>
</feature>
<comment type="caution">
    <text evidence="10">The sequence shown here is derived from an EMBL/GenBank/DDBJ whole genome shotgun (WGS) entry which is preliminary data.</text>
</comment>
<comment type="similarity">
    <text evidence="2 8">Belongs to the Casparian strip membrane proteins (CASP) family.</text>
</comment>
<dbReference type="NCBIfam" id="TIGR01569">
    <property type="entry name" value="A_tha_TIGR01569"/>
    <property type="match status" value="1"/>
</dbReference>
<evidence type="ECO:0000256" key="7">
    <source>
        <dbReference type="ARBA" id="ARBA00023136"/>
    </source>
</evidence>
<feature type="domain" description="Casparian strip membrane protein" evidence="9">
    <location>
        <begin position="8"/>
        <end position="149"/>
    </location>
</feature>
<evidence type="ECO:0000256" key="8">
    <source>
        <dbReference type="RuleBase" id="RU361233"/>
    </source>
</evidence>
<dbReference type="PANTHER" id="PTHR36488:SF8">
    <property type="entry name" value="CASP-LIKE PROTEIN 1U1"/>
    <property type="match status" value="1"/>
</dbReference>
<keyword evidence="11" id="KW-1185">Reference proteome</keyword>
<evidence type="ECO:0000256" key="4">
    <source>
        <dbReference type="ARBA" id="ARBA00022475"/>
    </source>
</evidence>
<keyword evidence="5 8" id="KW-0812">Transmembrane</keyword>
<comment type="subunit">
    <text evidence="3 8">Homodimer and heterodimers.</text>
</comment>
<reference evidence="10" key="1">
    <citation type="submission" date="2023-05" db="EMBL/GenBank/DDBJ databases">
        <title>Nepenthes gracilis genome sequencing.</title>
        <authorList>
            <person name="Fukushima K."/>
        </authorList>
    </citation>
    <scope>NUCLEOTIDE SEQUENCE</scope>
    <source>
        <strain evidence="10">SING2019-196</strain>
    </source>
</reference>
<proteinExistence type="inferred from homology"/>
<feature type="transmembrane region" description="Helical" evidence="8">
    <location>
        <begin position="138"/>
        <end position="161"/>
    </location>
</feature>
<evidence type="ECO:0000256" key="3">
    <source>
        <dbReference type="ARBA" id="ARBA00011489"/>
    </source>
</evidence>
<name>A0AAD3RYM1_NEPGR</name>
<dbReference type="EMBL" id="BSYO01000002">
    <property type="protein sequence ID" value="GMH01115.1"/>
    <property type="molecule type" value="Genomic_DNA"/>
</dbReference>
<keyword evidence="6 8" id="KW-1133">Transmembrane helix</keyword>
<evidence type="ECO:0000256" key="5">
    <source>
        <dbReference type="ARBA" id="ARBA00022692"/>
    </source>
</evidence>
<accession>A0AAD3RYM1</accession>
<gene>
    <name evidence="10" type="ORF">Nepgr_002954</name>
</gene>
<evidence type="ECO:0000313" key="10">
    <source>
        <dbReference type="EMBL" id="GMH01115.1"/>
    </source>
</evidence>
<dbReference type="InterPro" id="IPR006459">
    <property type="entry name" value="CASP/CASPL"/>
</dbReference>
<dbReference type="InterPro" id="IPR006702">
    <property type="entry name" value="CASP_dom"/>
</dbReference>
<keyword evidence="7 8" id="KW-0472">Membrane</keyword>
<feature type="transmembrane region" description="Helical" evidence="8">
    <location>
        <begin position="94"/>
        <end position="114"/>
    </location>
</feature>
<dbReference type="Proteomes" id="UP001279734">
    <property type="component" value="Unassembled WGS sequence"/>
</dbReference>
<evidence type="ECO:0000313" key="11">
    <source>
        <dbReference type="Proteomes" id="UP001279734"/>
    </source>
</evidence>
<dbReference type="AlphaFoldDB" id="A0AAD3RYM1"/>
<evidence type="ECO:0000256" key="6">
    <source>
        <dbReference type="ARBA" id="ARBA00022989"/>
    </source>
</evidence>
<protein>
    <recommendedName>
        <fullName evidence="8">CASP-like protein</fullName>
    </recommendedName>
</protein>
<feature type="transmembrane region" description="Helical" evidence="8">
    <location>
        <begin position="52"/>
        <end position="73"/>
    </location>
</feature>
<evidence type="ECO:0000259" key="9">
    <source>
        <dbReference type="Pfam" id="PF04535"/>
    </source>
</evidence>
<evidence type="ECO:0000256" key="1">
    <source>
        <dbReference type="ARBA" id="ARBA00004651"/>
    </source>
</evidence>
<dbReference type="GO" id="GO:0005886">
    <property type="term" value="C:plasma membrane"/>
    <property type="evidence" value="ECO:0007669"/>
    <property type="project" value="UniProtKB-SubCell"/>
</dbReference>
<comment type="subcellular location">
    <subcellularLocation>
        <location evidence="1 8">Cell membrane</location>
        <topology evidence="1 8">Multi-pass membrane protein</topology>
    </subcellularLocation>
</comment>
<organism evidence="10 11">
    <name type="scientific">Nepenthes gracilis</name>
    <name type="common">Slender pitcher plant</name>
    <dbReference type="NCBI Taxonomy" id="150966"/>
    <lineage>
        <taxon>Eukaryota</taxon>
        <taxon>Viridiplantae</taxon>
        <taxon>Streptophyta</taxon>
        <taxon>Embryophyta</taxon>
        <taxon>Tracheophyta</taxon>
        <taxon>Spermatophyta</taxon>
        <taxon>Magnoliopsida</taxon>
        <taxon>eudicotyledons</taxon>
        <taxon>Gunneridae</taxon>
        <taxon>Pentapetalae</taxon>
        <taxon>Caryophyllales</taxon>
        <taxon>Nepenthaceae</taxon>
        <taxon>Nepenthes</taxon>
    </lineage>
</organism>